<dbReference type="GO" id="GO:1990904">
    <property type="term" value="C:ribonucleoprotein complex"/>
    <property type="evidence" value="ECO:0007669"/>
    <property type="project" value="UniProtKB-KW"/>
</dbReference>
<dbReference type="GO" id="GO:0019843">
    <property type="term" value="F:rRNA binding"/>
    <property type="evidence" value="ECO:0007669"/>
    <property type="project" value="UniProtKB-KW"/>
</dbReference>
<comment type="similarity">
    <text evidence="1 8">Belongs to the universal ribosomal protein uL3 family.</text>
</comment>
<dbReference type="PANTHER" id="PTHR11229:SF16">
    <property type="entry name" value="LARGE RIBOSOMAL SUBUNIT PROTEIN UL3C"/>
    <property type="match status" value="1"/>
</dbReference>
<dbReference type="EMBL" id="CCXQ01000156">
    <property type="protein sequence ID" value="CEG21042.1"/>
    <property type="molecule type" value="Genomic_DNA"/>
</dbReference>
<reference evidence="10 11" key="1">
    <citation type="submission" date="2014-09" db="EMBL/GenBank/DDBJ databases">
        <authorList>
            <person name="Loux Valentin"/>
            <person name="Dugat Thibaut"/>
        </authorList>
    </citation>
    <scope>NUCLEOTIDE SEQUENCE [LARGE SCALE GENOMIC DNA]</scope>
    <source>
        <strain evidence="10 11">BOV-10_179</strain>
    </source>
</reference>
<evidence type="ECO:0000256" key="9">
    <source>
        <dbReference type="RuleBase" id="RU003906"/>
    </source>
</evidence>
<evidence type="ECO:0000256" key="8">
    <source>
        <dbReference type="RuleBase" id="RU003905"/>
    </source>
</evidence>
<keyword evidence="3 9" id="KW-0699">rRNA-binding</keyword>
<dbReference type="InterPro" id="IPR009000">
    <property type="entry name" value="Transl_B-barrel_sf"/>
</dbReference>
<comment type="function">
    <text evidence="9">One of the primary rRNA binding proteins, it binds directly near the 3'-end of the 23S rRNA, where it nucleates assembly of the 50S subunit.</text>
</comment>
<evidence type="ECO:0000256" key="1">
    <source>
        <dbReference type="ARBA" id="ARBA00006540"/>
    </source>
</evidence>
<keyword evidence="4 9" id="KW-0694">RNA-binding</keyword>
<keyword evidence="2" id="KW-0488">Methylation</keyword>
<dbReference type="GO" id="GO:0005840">
    <property type="term" value="C:ribosome"/>
    <property type="evidence" value="ECO:0007669"/>
    <property type="project" value="UniProtKB-UniRule"/>
</dbReference>
<gene>
    <name evidence="10" type="primary">rplC</name>
    <name evidence="10" type="ORF">ANAPHAGO_00272</name>
</gene>
<dbReference type="NCBIfam" id="TIGR03625">
    <property type="entry name" value="L3_bact"/>
    <property type="match status" value="1"/>
</dbReference>
<dbReference type="Gene3D" id="2.40.30.10">
    <property type="entry name" value="Translation factors"/>
    <property type="match status" value="2"/>
</dbReference>
<keyword evidence="6 8" id="KW-0687">Ribonucleoprotein</keyword>
<dbReference type="GO" id="GO:0006412">
    <property type="term" value="P:translation"/>
    <property type="evidence" value="ECO:0007669"/>
    <property type="project" value="UniProtKB-UniRule"/>
</dbReference>
<dbReference type="PROSITE" id="PS00474">
    <property type="entry name" value="RIBOSOMAL_L3"/>
    <property type="match status" value="1"/>
</dbReference>
<evidence type="ECO:0000256" key="2">
    <source>
        <dbReference type="ARBA" id="ARBA00022481"/>
    </source>
</evidence>
<evidence type="ECO:0000256" key="6">
    <source>
        <dbReference type="ARBA" id="ARBA00023274"/>
    </source>
</evidence>
<dbReference type="FunFam" id="2.40.30.10:FF:000004">
    <property type="entry name" value="50S ribosomal protein L3"/>
    <property type="match status" value="1"/>
</dbReference>
<sequence>MAAGHRIGLWMKKVGSTAMFDATTGSRVPVTLLLLEDTFVVGTKVSGIHGYDAVVLGTKRRGVVNKPQVQALRKLGIEEDYKLFESRVKAVGDLQPGSKVEVSHFFKGQFVDVTGHTIGRGFAGVMKRHNFRGLRASHGVSISHRSQGSTGQCQDPGRVFKGKKMAGHMGDSKVTMQNLQVMLVDEKEALLVVRGTGIPGAEGSYVFVRDAVKKPVPKGEALSESMAG</sequence>
<dbReference type="Pfam" id="PF00297">
    <property type="entry name" value="Ribosomal_L3"/>
    <property type="match status" value="1"/>
</dbReference>
<organism evidence="10 11">
    <name type="scientific">Anaplasma phagocytophilum</name>
    <name type="common">Ehrlichia phagocytophila</name>
    <dbReference type="NCBI Taxonomy" id="948"/>
    <lineage>
        <taxon>Bacteria</taxon>
        <taxon>Pseudomonadati</taxon>
        <taxon>Pseudomonadota</taxon>
        <taxon>Alphaproteobacteria</taxon>
        <taxon>Rickettsiales</taxon>
        <taxon>Anaplasmataceae</taxon>
        <taxon>Anaplasma</taxon>
        <taxon>phagocytophilum group</taxon>
    </lineage>
</organism>
<dbReference type="InterPro" id="IPR000597">
    <property type="entry name" value="Ribosomal_uL3"/>
</dbReference>
<dbReference type="AlphaFoldDB" id="A0A098EGV7"/>
<dbReference type="RefSeq" id="WP_052344080.1">
    <property type="nucleotide sequence ID" value="NZ_CCXQ01000156.1"/>
</dbReference>
<evidence type="ECO:0000256" key="4">
    <source>
        <dbReference type="ARBA" id="ARBA00022884"/>
    </source>
</evidence>
<evidence type="ECO:0000313" key="10">
    <source>
        <dbReference type="EMBL" id="CEG21042.1"/>
    </source>
</evidence>
<accession>A0A098EGV7</accession>
<name>A0A098EGV7_ANAPH</name>
<dbReference type="SUPFAM" id="SSF50447">
    <property type="entry name" value="Translation proteins"/>
    <property type="match status" value="1"/>
</dbReference>
<evidence type="ECO:0000313" key="11">
    <source>
        <dbReference type="Proteomes" id="UP000055047"/>
    </source>
</evidence>
<protein>
    <recommendedName>
        <fullName evidence="7 9">50S ribosomal protein L3</fullName>
    </recommendedName>
</protein>
<dbReference type="GO" id="GO:0003735">
    <property type="term" value="F:structural constituent of ribosome"/>
    <property type="evidence" value="ECO:0007669"/>
    <property type="project" value="UniProtKB-UniRule"/>
</dbReference>
<dbReference type="InterPro" id="IPR019926">
    <property type="entry name" value="Ribosomal_uL3_CS"/>
</dbReference>
<dbReference type="PANTHER" id="PTHR11229">
    <property type="entry name" value="50S RIBOSOMAL PROTEIN L3"/>
    <property type="match status" value="1"/>
</dbReference>
<dbReference type="Proteomes" id="UP000055047">
    <property type="component" value="Unassembled WGS sequence"/>
</dbReference>
<evidence type="ECO:0000256" key="3">
    <source>
        <dbReference type="ARBA" id="ARBA00022730"/>
    </source>
</evidence>
<dbReference type="InterPro" id="IPR019927">
    <property type="entry name" value="Ribosomal_uL3_bac/org-type"/>
</dbReference>
<proteinExistence type="inferred from homology"/>
<evidence type="ECO:0000256" key="5">
    <source>
        <dbReference type="ARBA" id="ARBA00022980"/>
    </source>
</evidence>
<comment type="subunit">
    <text evidence="9">Part of the 50S ribosomal subunit. Forms a cluster with proteins L14 and L19.</text>
</comment>
<keyword evidence="5 8" id="KW-0689">Ribosomal protein</keyword>
<evidence type="ECO:0000256" key="7">
    <source>
        <dbReference type="NCBIfam" id="TIGR03625"/>
    </source>
</evidence>